<dbReference type="PRINTS" id="PR00605">
    <property type="entry name" value="CYTCHROMECIC"/>
</dbReference>
<dbReference type="GO" id="GO:0009055">
    <property type="term" value="F:electron transfer activity"/>
    <property type="evidence" value="ECO:0007669"/>
    <property type="project" value="InterPro"/>
</dbReference>
<evidence type="ECO:0000256" key="8">
    <source>
        <dbReference type="PROSITE-ProRule" id="PRU00433"/>
    </source>
</evidence>
<accession>A0A5M6I9P8</accession>
<keyword evidence="5 8" id="KW-0479">Metal-binding</keyword>
<comment type="cofactor">
    <cofactor evidence="1">
        <name>heme c</name>
        <dbReference type="ChEBI" id="CHEBI:61717"/>
    </cofactor>
</comment>
<evidence type="ECO:0000256" key="2">
    <source>
        <dbReference type="ARBA" id="ARBA00022448"/>
    </source>
</evidence>
<dbReference type="RefSeq" id="WP_150062918.1">
    <property type="nucleotide sequence ID" value="NZ_JACHII010000010.1"/>
</dbReference>
<dbReference type="AlphaFoldDB" id="A0A5M6I9P8"/>
<feature type="region of interest" description="Disordered" evidence="9">
    <location>
        <begin position="309"/>
        <end position="335"/>
    </location>
</feature>
<protein>
    <submittedName>
        <fullName evidence="11">C-type cytochrome</fullName>
    </submittedName>
</protein>
<keyword evidence="6" id="KW-0249">Electron transport</keyword>
<comment type="caution">
    <text evidence="11">The sequence shown here is derived from an EMBL/GenBank/DDBJ whole genome shotgun (WGS) entry which is preliminary data.</text>
</comment>
<evidence type="ECO:0000256" key="5">
    <source>
        <dbReference type="ARBA" id="ARBA00022723"/>
    </source>
</evidence>
<dbReference type="OrthoDB" id="9811281at2"/>
<dbReference type="Proteomes" id="UP000324065">
    <property type="component" value="Unassembled WGS sequence"/>
</dbReference>
<feature type="domain" description="Cytochrome c" evidence="10">
    <location>
        <begin position="200"/>
        <end position="308"/>
    </location>
</feature>
<evidence type="ECO:0000259" key="10">
    <source>
        <dbReference type="PROSITE" id="PS51007"/>
    </source>
</evidence>
<dbReference type="GO" id="GO:0020037">
    <property type="term" value="F:heme binding"/>
    <property type="evidence" value="ECO:0007669"/>
    <property type="project" value="InterPro"/>
</dbReference>
<organism evidence="11 12">
    <name type="scientific">Roseospira marina</name>
    <dbReference type="NCBI Taxonomy" id="140057"/>
    <lineage>
        <taxon>Bacteria</taxon>
        <taxon>Pseudomonadati</taxon>
        <taxon>Pseudomonadota</taxon>
        <taxon>Alphaproteobacteria</taxon>
        <taxon>Rhodospirillales</taxon>
        <taxon>Rhodospirillaceae</taxon>
        <taxon>Roseospira</taxon>
    </lineage>
</organism>
<keyword evidence="2" id="KW-0813">Transport</keyword>
<evidence type="ECO:0000256" key="3">
    <source>
        <dbReference type="ARBA" id="ARBA00022617"/>
    </source>
</evidence>
<evidence type="ECO:0000256" key="1">
    <source>
        <dbReference type="ARBA" id="ARBA00001926"/>
    </source>
</evidence>
<dbReference type="SUPFAM" id="SSF46626">
    <property type="entry name" value="Cytochrome c"/>
    <property type="match status" value="3"/>
</dbReference>
<proteinExistence type="predicted"/>
<sequence length="549" mass="57836">MALRPSLWGALNPARSIIPPGTAMIVLCGMAAFGSGGWGGAALAATDSGAESDAARIERGRILAAEGNCESCHTAEDGEPYAGGFVVTTPFGNLIGPNITSDPETGIGDWTLEAFDAAVRDGIRPDGAPLYPAMPYTSFTRMTDADLEALWAYMQTVPPVHNAVEVNQLPFPFDVRASLWFWRTLYYDPGRFEPDPDVPDRVQRGRYLVEGVAHCGACHTPRDALGGSDSGAYLTGASLGRWYAPDISGGADSVLRNWTEDSLTDFLMREHTGRNVPAFGEMAHVTETLSEVPREDVSAMAAYLMSQLPESETTPDTAGETAADPADTGPDDDSAGARLYARNCEGCHGADGLGARGVAARLPDNGGVVAEEPTNVLTALLAGLPPKDVYGVMPSFAESLSDAEIAAVANYVRTAWGNDAPANATRGDVADLRAEVGPPSPEVERAATCPPVPADWVDTRTRAEIGRIVQSNPGHLPDEAGLRGLWDGYLERVPGLSVGERVTALRGVYCTRIAGLNDLTTGAVFAHTVTFSARVGRLAVPEDAAPESP</sequence>
<evidence type="ECO:0000256" key="9">
    <source>
        <dbReference type="SAM" id="MobiDB-lite"/>
    </source>
</evidence>
<dbReference type="InterPro" id="IPR051459">
    <property type="entry name" value="Cytochrome_c-type_DH"/>
</dbReference>
<reference evidence="11 12" key="1">
    <citation type="submission" date="2019-09" db="EMBL/GenBank/DDBJ databases">
        <title>Genome sequence of Roseospira marina, one of the more divergent members of the non-sulfur purple photosynthetic bacterial family, the Rhodospirillaceae.</title>
        <authorList>
            <person name="Meyer T."/>
            <person name="Kyndt J."/>
        </authorList>
    </citation>
    <scope>NUCLEOTIDE SEQUENCE [LARGE SCALE GENOMIC DNA]</scope>
    <source>
        <strain evidence="11 12">DSM 15113</strain>
    </source>
</reference>
<dbReference type="Pfam" id="PF00034">
    <property type="entry name" value="Cytochrom_C"/>
    <property type="match status" value="2"/>
</dbReference>
<evidence type="ECO:0000256" key="6">
    <source>
        <dbReference type="ARBA" id="ARBA00022982"/>
    </source>
</evidence>
<dbReference type="PANTHER" id="PTHR35008">
    <property type="entry name" value="BLL4482 PROTEIN-RELATED"/>
    <property type="match status" value="1"/>
</dbReference>
<dbReference type="Gene3D" id="1.10.760.10">
    <property type="entry name" value="Cytochrome c-like domain"/>
    <property type="match status" value="3"/>
</dbReference>
<dbReference type="InterPro" id="IPR008168">
    <property type="entry name" value="Cyt_C_IC"/>
</dbReference>
<keyword evidence="7 8" id="KW-0408">Iron</keyword>
<name>A0A5M6I9P8_9PROT</name>
<dbReference type="GO" id="GO:0005506">
    <property type="term" value="F:iron ion binding"/>
    <property type="evidence" value="ECO:0007669"/>
    <property type="project" value="InterPro"/>
</dbReference>
<evidence type="ECO:0000256" key="4">
    <source>
        <dbReference type="ARBA" id="ARBA00022660"/>
    </source>
</evidence>
<keyword evidence="12" id="KW-1185">Reference proteome</keyword>
<evidence type="ECO:0000256" key="7">
    <source>
        <dbReference type="ARBA" id="ARBA00023004"/>
    </source>
</evidence>
<dbReference type="PROSITE" id="PS51007">
    <property type="entry name" value="CYTC"/>
    <property type="match status" value="3"/>
</dbReference>
<dbReference type="EMBL" id="VWPJ01000012">
    <property type="protein sequence ID" value="KAA5605006.1"/>
    <property type="molecule type" value="Genomic_DNA"/>
</dbReference>
<keyword evidence="3 8" id="KW-0349">Heme</keyword>
<dbReference type="PANTHER" id="PTHR35008:SF8">
    <property type="entry name" value="ALCOHOL DEHYDROGENASE CYTOCHROME C SUBUNIT"/>
    <property type="match status" value="1"/>
</dbReference>
<evidence type="ECO:0000313" key="12">
    <source>
        <dbReference type="Proteomes" id="UP000324065"/>
    </source>
</evidence>
<feature type="domain" description="Cytochrome c" evidence="10">
    <location>
        <begin position="331"/>
        <end position="416"/>
    </location>
</feature>
<evidence type="ECO:0000313" key="11">
    <source>
        <dbReference type="EMBL" id="KAA5605006.1"/>
    </source>
</evidence>
<dbReference type="Pfam" id="PF13442">
    <property type="entry name" value="Cytochrome_CBB3"/>
    <property type="match status" value="1"/>
</dbReference>
<dbReference type="InterPro" id="IPR009056">
    <property type="entry name" value="Cyt_c-like_dom"/>
</dbReference>
<dbReference type="InterPro" id="IPR036909">
    <property type="entry name" value="Cyt_c-like_dom_sf"/>
</dbReference>
<feature type="domain" description="Cytochrome c" evidence="10">
    <location>
        <begin position="55"/>
        <end position="158"/>
    </location>
</feature>
<gene>
    <name evidence="11" type="ORF">F1188_13295</name>
</gene>
<keyword evidence="4" id="KW-0679">Respiratory chain</keyword>